<comment type="caution">
    <text evidence="1">The sequence shown here is derived from an EMBL/GenBank/DDBJ whole genome shotgun (WGS) entry which is preliminary data.</text>
</comment>
<evidence type="ECO:0000313" key="1">
    <source>
        <dbReference type="EMBL" id="MBM6857231.1"/>
    </source>
</evidence>
<reference evidence="1 2" key="1">
    <citation type="journal article" date="2021" name="Sci. Rep.">
        <title>The distribution of antibiotic resistance genes in chicken gut microbiota commensals.</title>
        <authorList>
            <person name="Juricova H."/>
            <person name="Matiasovicova J."/>
            <person name="Kubasova T."/>
            <person name="Cejkova D."/>
            <person name="Rychlik I."/>
        </authorList>
    </citation>
    <scope>NUCLEOTIDE SEQUENCE [LARGE SCALE GENOMIC DNA]</scope>
    <source>
        <strain evidence="1 2">An421</strain>
    </source>
</reference>
<evidence type="ECO:0008006" key="3">
    <source>
        <dbReference type="Google" id="ProtNLM"/>
    </source>
</evidence>
<evidence type="ECO:0000313" key="2">
    <source>
        <dbReference type="Proteomes" id="UP000698924"/>
    </source>
</evidence>
<proteinExistence type="predicted"/>
<dbReference type="EMBL" id="JACJMO010000006">
    <property type="protein sequence ID" value="MBM6857231.1"/>
    <property type="molecule type" value="Genomic_DNA"/>
</dbReference>
<gene>
    <name evidence="1" type="ORF">H6D15_06390</name>
</gene>
<dbReference type="Proteomes" id="UP000698924">
    <property type="component" value="Unassembled WGS sequence"/>
</dbReference>
<name>A0AA40ZSN0_9BACT</name>
<dbReference type="RefSeq" id="WP_204971487.1">
    <property type="nucleotide sequence ID" value="NZ_JAAZTS010000006.1"/>
</dbReference>
<protein>
    <recommendedName>
        <fullName evidence="3">Bacterial Pleckstrin homology domain-containing protein</fullName>
    </recommendedName>
</protein>
<organism evidence="1 2">
    <name type="scientific">Caecibacteroides pullorum</name>
    <dbReference type="NCBI Taxonomy" id="2725562"/>
    <lineage>
        <taxon>Bacteria</taxon>
        <taxon>Pseudomonadati</taxon>
        <taxon>Bacteroidota</taxon>
        <taxon>Bacteroidia</taxon>
        <taxon>Bacteroidales</taxon>
        <taxon>Bacteroidaceae</taxon>
        <taxon>Caecibacteroides</taxon>
    </lineage>
</organism>
<keyword evidence="2" id="KW-1185">Reference proteome</keyword>
<accession>A0AA40ZSN0</accession>
<dbReference type="AlphaFoldDB" id="A0AA40ZSN0"/>
<sequence length="150" mass="16825">MKKLFKTEKRRDQAIVLFLAILLAGIFWGIVGPFNMTHLDNVTISQETITLEGGDAIQIPTSDIAEVSLIDKMPPVSFRLNGSSFKGINTGYFMLGNGEKCFLFLRNGTPPFIHIRCKTGVPAFFNRKKPDETRQVYQEILSVCNPKSNI</sequence>